<feature type="short sequence motif" description="GXSXG" evidence="2">
    <location>
        <begin position="69"/>
        <end position="73"/>
    </location>
</feature>
<dbReference type="Proteomes" id="UP000256405">
    <property type="component" value="Unassembled WGS sequence"/>
</dbReference>
<comment type="caution">
    <text evidence="4">The sequence shown here is derived from an EMBL/GenBank/DDBJ whole genome shotgun (WGS) entry which is preliminary data.</text>
</comment>
<dbReference type="GO" id="GO:0016042">
    <property type="term" value="P:lipid catabolic process"/>
    <property type="evidence" value="ECO:0007669"/>
    <property type="project" value="UniProtKB-UniRule"/>
</dbReference>
<dbReference type="InterPro" id="IPR016035">
    <property type="entry name" value="Acyl_Trfase/lysoPLipase"/>
</dbReference>
<proteinExistence type="predicted"/>
<dbReference type="InterPro" id="IPR052580">
    <property type="entry name" value="Lipid_Hydrolase"/>
</dbReference>
<evidence type="ECO:0000256" key="1">
    <source>
        <dbReference type="ARBA" id="ARBA00023098"/>
    </source>
</evidence>
<dbReference type="OrthoDB" id="9770965at2"/>
<dbReference type="PANTHER" id="PTHR46394:SF1">
    <property type="entry name" value="PNPLA DOMAIN-CONTAINING PROTEIN"/>
    <property type="match status" value="1"/>
</dbReference>
<comment type="caution">
    <text evidence="2">Lacks conserved residue(s) required for the propagation of feature annotation.</text>
</comment>
<keyword evidence="2" id="KW-0442">Lipid degradation</keyword>
<dbReference type="PROSITE" id="PS51635">
    <property type="entry name" value="PNPLA"/>
    <property type="match status" value="1"/>
</dbReference>
<feature type="domain" description="PNPLA" evidence="3">
    <location>
        <begin position="38"/>
        <end position="361"/>
    </location>
</feature>
<evidence type="ECO:0000259" key="3">
    <source>
        <dbReference type="PROSITE" id="PS51635"/>
    </source>
</evidence>
<keyword evidence="1 2" id="KW-0443">Lipid metabolism</keyword>
<dbReference type="Pfam" id="PF01734">
    <property type="entry name" value="Patatin"/>
    <property type="match status" value="1"/>
</dbReference>
<evidence type="ECO:0000313" key="5">
    <source>
        <dbReference type="Proteomes" id="UP000256405"/>
    </source>
</evidence>
<organism evidence="4 5">
    <name type="scientific">Algoriphagus antarcticus</name>
    <dbReference type="NCBI Taxonomy" id="238540"/>
    <lineage>
        <taxon>Bacteria</taxon>
        <taxon>Pseudomonadati</taxon>
        <taxon>Bacteroidota</taxon>
        <taxon>Cytophagia</taxon>
        <taxon>Cytophagales</taxon>
        <taxon>Cyclobacteriaceae</taxon>
        <taxon>Algoriphagus</taxon>
    </lineage>
</organism>
<accession>A0A3E0DVN3</accession>
<feature type="active site" description="Proton acceptor" evidence="2">
    <location>
        <position position="348"/>
    </location>
</feature>
<dbReference type="RefSeq" id="WP_086540896.1">
    <property type="nucleotide sequence ID" value="NZ_MSSW01000013.1"/>
</dbReference>
<keyword evidence="2" id="KW-0378">Hydrolase</keyword>
<dbReference type="InterPro" id="IPR002641">
    <property type="entry name" value="PNPLA_dom"/>
</dbReference>
<dbReference type="SUPFAM" id="SSF52151">
    <property type="entry name" value="FabD/lysophospholipase-like"/>
    <property type="match status" value="1"/>
</dbReference>
<dbReference type="EMBL" id="QUNF01000008">
    <property type="protein sequence ID" value="REG88694.1"/>
    <property type="molecule type" value="Genomic_DNA"/>
</dbReference>
<evidence type="ECO:0000256" key="2">
    <source>
        <dbReference type="PROSITE-ProRule" id="PRU01161"/>
    </source>
</evidence>
<dbReference type="Gene3D" id="3.40.1090.10">
    <property type="entry name" value="Cytosolic phospholipase A2 catalytic domain"/>
    <property type="match status" value="1"/>
</dbReference>
<name>A0A3E0DVN3_9BACT</name>
<sequence length="541" mass="60263">MPNFLSFNNRNVRIPRNPVLDRNPENLQIRPNPVDADVIFEGGATLGAAYVGSLTLLESAGVQFKRIAGNSAGAITAALVAADYKANEIEWIMSNFDNRRIPKPNGLKENREINALKPIDFMDFLDFPNADSISVNSKRKTMLWKFLKGEIIDNILSLPLPVPNLSDTVNSIIVSLKFNSITAPLFRTIPQLERVLRPILNSALFFLPTGSPTLNQFNPFDTQNLRIKFADEMWDNIAKINPLLLIMTQFTYEGSIFEGNEFLNTMNRLLSAKLAHDRTVLFSDLPIPLAVVSHDYAKGKVVVYSSRTHPGMSVAEAVRRSMSLPLIFQPRKAHPGNRGSNSTATMIDGGVGSNFPIWLFNSTGDTYWPQGSVSTSRIKIGLSLNEKDPAPNNWDVNPAKFRLNTNGQVDLMEVIKSMLISRFRDLNMFNPSPRTTNSLNAEMESWKFMEVLVGFLASDKEEAARKPLLTSIMNGKNYFDISIPLLGFHGFDFSVNSDRDDMDAIAERGYAAALDALQKAPMAGNVPPIIRNPALFRNPFH</sequence>
<feature type="active site" description="Nucleophile" evidence="2">
    <location>
        <position position="71"/>
    </location>
</feature>
<protein>
    <submittedName>
        <fullName evidence="4">Patatin-like phospholipase</fullName>
    </submittedName>
</protein>
<evidence type="ECO:0000313" key="4">
    <source>
        <dbReference type="EMBL" id="REG88694.1"/>
    </source>
</evidence>
<dbReference type="GO" id="GO:0016787">
    <property type="term" value="F:hydrolase activity"/>
    <property type="evidence" value="ECO:0007669"/>
    <property type="project" value="UniProtKB-UniRule"/>
</dbReference>
<gene>
    <name evidence="4" type="ORF">C8N25_108128</name>
</gene>
<dbReference type="AlphaFoldDB" id="A0A3E0DVN3"/>
<feature type="short sequence motif" description="DGA/G" evidence="2">
    <location>
        <begin position="348"/>
        <end position="350"/>
    </location>
</feature>
<reference evidence="4 5" key="1">
    <citation type="submission" date="2018-08" db="EMBL/GenBank/DDBJ databases">
        <title>Genomic Encyclopedia of Archaeal and Bacterial Type Strains, Phase II (KMG-II): from individual species to whole genera.</title>
        <authorList>
            <person name="Goeker M."/>
        </authorList>
    </citation>
    <scope>NUCLEOTIDE SEQUENCE [LARGE SCALE GENOMIC DNA]</scope>
    <source>
        <strain evidence="4 5">DSM 15986</strain>
    </source>
</reference>
<keyword evidence="5" id="KW-1185">Reference proteome</keyword>
<dbReference type="PANTHER" id="PTHR46394">
    <property type="entry name" value="ANNEXIN"/>
    <property type="match status" value="1"/>
</dbReference>